<comment type="similarity">
    <text evidence="1">Belongs to the Gfo/Idh/MocA family.</text>
</comment>
<dbReference type="InterPro" id="IPR030827">
    <property type="entry name" value="Myo_inos_IolG"/>
</dbReference>
<dbReference type="Gene3D" id="3.30.360.10">
    <property type="entry name" value="Dihydrodipicolinate Reductase, domain 2"/>
    <property type="match status" value="1"/>
</dbReference>
<reference evidence="5 6" key="2">
    <citation type="journal article" date="2022" name="Arch. Microbiol.">
        <title>Rhodococcus pseudokoreensis sp. nov. isolated from the rhizosphere of young M26 apple rootstocks.</title>
        <authorList>
            <person name="Kampfer P."/>
            <person name="Glaeser S.P."/>
            <person name="Blom J."/>
            <person name="Wolf J."/>
            <person name="Benning S."/>
            <person name="Schloter M."/>
            <person name="Neumann-Schaal M."/>
        </authorList>
    </citation>
    <scope>NUCLEOTIDE SEQUENCE [LARGE SCALE GENOMIC DNA]</scope>
    <source>
        <strain evidence="5 6">R79</strain>
    </source>
</reference>
<dbReference type="Pfam" id="PF22725">
    <property type="entry name" value="GFO_IDH_MocA_C3"/>
    <property type="match status" value="1"/>
</dbReference>
<evidence type="ECO:0000259" key="3">
    <source>
        <dbReference type="Pfam" id="PF01408"/>
    </source>
</evidence>
<gene>
    <name evidence="5" type="primary">iolG</name>
    <name evidence="5" type="ORF">JWS13_19845</name>
</gene>
<dbReference type="Proteomes" id="UP000662986">
    <property type="component" value="Chromosome"/>
</dbReference>
<dbReference type="PANTHER" id="PTHR42840">
    <property type="entry name" value="NAD(P)-BINDING ROSSMANN-FOLD SUPERFAMILY PROTEIN-RELATED"/>
    <property type="match status" value="1"/>
</dbReference>
<dbReference type="NCBIfam" id="TIGR04380">
    <property type="entry name" value="myo_inos_iolG"/>
    <property type="match status" value="1"/>
</dbReference>
<dbReference type="Pfam" id="PF01408">
    <property type="entry name" value="GFO_IDH_MocA"/>
    <property type="match status" value="1"/>
</dbReference>
<proteinExistence type="inferred from homology"/>
<dbReference type="SUPFAM" id="SSF55347">
    <property type="entry name" value="Glyceraldehyde-3-phosphate dehydrogenase-like, C-terminal domain"/>
    <property type="match status" value="1"/>
</dbReference>
<reference evidence="5 6" key="1">
    <citation type="journal article" date="2021" name="Microbiol. Resour. Announc.">
        <title>Complete Genome Sequences of Two Rhodococcus sp. Strains with Large and Linear Chromosomes, Isolated from Apple Rhizosphere.</title>
        <authorList>
            <person name="Benning S."/>
            <person name="Brugnone N."/>
            <person name="Siani R."/>
            <person name="Kublik S."/>
            <person name="Schloter M."/>
            <person name="Rad V."/>
        </authorList>
    </citation>
    <scope>NUCLEOTIDE SEQUENCE [LARGE SCALE GENOMIC DNA]</scope>
    <source>
        <strain evidence="5 6">R79</strain>
    </source>
</reference>
<dbReference type="RefSeq" id="WP_206007140.1">
    <property type="nucleotide sequence ID" value="NZ_CP070619.1"/>
</dbReference>
<organism evidence="5 6">
    <name type="scientific">Rhodococcus pseudokoreensis</name>
    <dbReference type="NCBI Taxonomy" id="2811421"/>
    <lineage>
        <taxon>Bacteria</taxon>
        <taxon>Bacillati</taxon>
        <taxon>Actinomycetota</taxon>
        <taxon>Actinomycetes</taxon>
        <taxon>Mycobacteriales</taxon>
        <taxon>Nocardiaceae</taxon>
        <taxon>Rhodococcus</taxon>
    </lineage>
</organism>
<feature type="domain" description="GFO/IDH/MocA-like oxidoreductase" evidence="4">
    <location>
        <begin position="127"/>
        <end position="246"/>
    </location>
</feature>
<evidence type="ECO:0000256" key="1">
    <source>
        <dbReference type="ARBA" id="ARBA00010928"/>
    </source>
</evidence>
<name>A0A974ZUH4_9NOCA</name>
<dbReference type="EC" id="1.1.1.18" evidence="5"/>
<evidence type="ECO:0000259" key="4">
    <source>
        <dbReference type="Pfam" id="PF22725"/>
    </source>
</evidence>
<dbReference type="PANTHER" id="PTHR42840:SF3">
    <property type="entry name" value="BINDING ROSSMANN FOLD OXIDOREDUCTASE, PUTATIVE (AFU_ORTHOLOGUE AFUA_2G10240)-RELATED"/>
    <property type="match status" value="1"/>
</dbReference>
<dbReference type="InterPro" id="IPR036291">
    <property type="entry name" value="NAD(P)-bd_dom_sf"/>
</dbReference>
<keyword evidence="2 5" id="KW-0560">Oxidoreductase</keyword>
<dbReference type="EMBL" id="CP070619">
    <property type="protein sequence ID" value="QSE90716.1"/>
    <property type="molecule type" value="Genomic_DNA"/>
</dbReference>
<evidence type="ECO:0000313" key="5">
    <source>
        <dbReference type="EMBL" id="QSE90716.1"/>
    </source>
</evidence>
<dbReference type="SUPFAM" id="SSF51735">
    <property type="entry name" value="NAD(P)-binding Rossmann-fold domains"/>
    <property type="match status" value="1"/>
</dbReference>
<feature type="domain" description="Gfo/Idh/MocA-like oxidoreductase N-terminal" evidence="3">
    <location>
        <begin position="2"/>
        <end position="119"/>
    </location>
</feature>
<dbReference type="Gene3D" id="3.40.50.720">
    <property type="entry name" value="NAD(P)-binding Rossmann-like Domain"/>
    <property type="match status" value="1"/>
</dbReference>
<evidence type="ECO:0000313" key="6">
    <source>
        <dbReference type="Proteomes" id="UP000662986"/>
    </source>
</evidence>
<evidence type="ECO:0000256" key="2">
    <source>
        <dbReference type="ARBA" id="ARBA00023002"/>
    </source>
</evidence>
<keyword evidence="6" id="KW-1185">Reference proteome</keyword>
<dbReference type="InterPro" id="IPR000683">
    <property type="entry name" value="Gfo/Idh/MocA-like_OxRdtase_N"/>
</dbReference>
<sequence length="340" mass="36294">MHFALIGCGRIGRVHAESIALHPRAELTRVCDAVEASAREVADRFGGVPGSDVDAVLADPAIDAVVIASPTPTHVDLLARAVEAGKAVLCEKPIDLDLARVDDCRARIGAAESRVMVGFNRRFDPSFRAVRERVATGEIGRLEQLIIVSRDPAPSPAEYLAGSGGLFRDMTIHDFDMARFFLGDVVEVSAMGSNLVADYIAELGDIDGAVVTLRGADGTLCHITNSRRCTFGYDQRLEAFGSLGMLSVDNLRPDGVRAFTAQSTESAAPYLDFFLDRYTPAYRAELDHFVQSILDDSAPEPGFEDGRAALVLADAAEESLRTGRAVAVDAAAATTAGGRR</sequence>
<accession>A0A974ZUH4</accession>
<protein>
    <submittedName>
        <fullName evidence="5">Inositol 2-dehydrogenase</fullName>
        <ecNumber evidence="5">1.1.1.18</ecNumber>
    </submittedName>
</protein>
<dbReference type="GO" id="GO:0050112">
    <property type="term" value="F:inositol 2-dehydrogenase (NAD+) activity"/>
    <property type="evidence" value="ECO:0007669"/>
    <property type="project" value="UniProtKB-EC"/>
</dbReference>
<dbReference type="InterPro" id="IPR055170">
    <property type="entry name" value="GFO_IDH_MocA-like_dom"/>
</dbReference>